<evidence type="ECO:0000313" key="1">
    <source>
        <dbReference type="EMBL" id="SRX79841.1"/>
    </source>
</evidence>
<protein>
    <recommendedName>
        <fullName evidence="3">ESX-1 secretion-associated protein</fullName>
    </recommendedName>
</protein>
<evidence type="ECO:0008006" key="3">
    <source>
        <dbReference type="Google" id="ProtNLM"/>
    </source>
</evidence>
<name>A0A375YFF3_MYCPF</name>
<dbReference type="Pfam" id="PF10824">
    <property type="entry name" value="T7SS_ESX_EspC"/>
    <property type="match status" value="1"/>
</dbReference>
<gene>
    <name evidence="1" type="ORF">MPP7335_01579</name>
</gene>
<keyword evidence="2" id="KW-1185">Reference proteome</keyword>
<dbReference type="AlphaFoldDB" id="A0A375YFF3"/>
<dbReference type="GO" id="GO:0009306">
    <property type="term" value="P:protein secretion"/>
    <property type="evidence" value="ECO:0007669"/>
    <property type="project" value="InterPro"/>
</dbReference>
<proteinExistence type="predicted"/>
<dbReference type="EMBL" id="UEGS01000001">
    <property type="protein sequence ID" value="SRX79841.1"/>
    <property type="molecule type" value="Genomic_DNA"/>
</dbReference>
<evidence type="ECO:0000313" key="2">
    <source>
        <dbReference type="Proteomes" id="UP000252008"/>
    </source>
</evidence>
<dbReference type="STRING" id="39692.BST38_05310"/>
<sequence length="96" mass="9587">MTLTVDPDILRAFAGQVDTASTLIAEGDAGAKVATAADGLPGSTTQWAARLVGIHAGEQAAALAANIGRIGAAVRGSAGDYEVTDADLAKNFEGIF</sequence>
<reference evidence="1 2" key="1">
    <citation type="submission" date="2018-05" db="EMBL/GenBank/DDBJ databases">
        <authorList>
            <consortium name="IHU Genomes"/>
        </authorList>
    </citation>
    <scope>NUCLEOTIDE SEQUENCE [LARGE SCALE GENOMIC DNA]</scope>
    <source>
        <strain evidence="1 2">P7335</strain>
    </source>
</reference>
<dbReference type="Proteomes" id="UP000252008">
    <property type="component" value="Unassembled WGS sequence"/>
</dbReference>
<accession>A0A375YFF3</accession>
<organism evidence="1 2">
    <name type="scientific">Mycolicibacterium parafortuitum</name>
    <name type="common">Mycobacterium parafortuitum</name>
    <dbReference type="NCBI Taxonomy" id="39692"/>
    <lineage>
        <taxon>Bacteria</taxon>
        <taxon>Bacillati</taxon>
        <taxon>Actinomycetota</taxon>
        <taxon>Actinomycetes</taxon>
        <taxon>Mycobacteriales</taxon>
        <taxon>Mycobacteriaceae</taxon>
        <taxon>Mycolicibacterium</taxon>
    </lineage>
</organism>
<dbReference type="InterPro" id="IPR022536">
    <property type="entry name" value="EspC"/>
</dbReference>